<dbReference type="PANTHER" id="PTHR39203">
    <property type="entry name" value="CYTOPLASMIC PROTEIN-RELATED"/>
    <property type="match status" value="1"/>
</dbReference>
<dbReference type="Proteomes" id="UP000199288">
    <property type="component" value="Unassembled WGS sequence"/>
</dbReference>
<evidence type="ECO:0000313" key="3">
    <source>
        <dbReference type="EMBL" id="SEA67545.1"/>
    </source>
</evidence>
<dbReference type="EMBL" id="FNQV01000015">
    <property type="protein sequence ID" value="SEA67545.1"/>
    <property type="molecule type" value="Genomic_DNA"/>
</dbReference>
<dbReference type="InterPro" id="IPR015947">
    <property type="entry name" value="PUA-like_sf"/>
</dbReference>
<sequence length="265" mass="29095">MTSPAPIYTSAVVFTDVDGRILTARKRGTKRFMLVGGKPEPGEQPRQTALREIREEVGLLLMPEDLELIGMWRTAAANESGRDVHGTAFVVREPITELPRAAAEIAELRWLDPASALPDDLAPLLQTRILPALAGEVHPWDTDHLPAEEFAYPGPLRDQLVAAIQAGAKTATSSLHADYLTGGEPLPRVGQLGNLVDSEDQPVGVIETTAVDIVPIGSITEQFAFDEGEGFASVAQWRAAHEEFWGYRMADDELVVCEYFRYYRS</sequence>
<protein>
    <submittedName>
        <fullName evidence="3">Uncharacterized protein YhfF</fullName>
    </submittedName>
</protein>
<dbReference type="AlphaFoldDB" id="A0A1H4D470"/>
<dbReference type="CDD" id="cd04690">
    <property type="entry name" value="NUDIX_Hydrolase"/>
    <property type="match status" value="1"/>
</dbReference>
<dbReference type="SUPFAM" id="SSF88697">
    <property type="entry name" value="PUA domain-like"/>
    <property type="match status" value="1"/>
</dbReference>
<dbReference type="PROSITE" id="PS51462">
    <property type="entry name" value="NUDIX"/>
    <property type="match status" value="1"/>
</dbReference>
<evidence type="ECO:0000259" key="2">
    <source>
        <dbReference type="PROSITE" id="PS51462"/>
    </source>
</evidence>
<dbReference type="InterPro" id="IPR000086">
    <property type="entry name" value="NUDIX_hydrolase_dom"/>
</dbReference>
<dbReference type="PANTHER" id="PTHR39203:SF1">
    <property type="entry name" value="CYTOPLASMIC PROTEIN"/>
    <property type="match status" value="1"/>
</dbReference>
<evidence type="ECO:0000256" key="1">
    <source>
        <dbReference type="ARBA" id="ARBA00022801"/>
    </source>
</evidence>
<evidence type="ECO:0000313" key="4">
    <source>
        <dbReference type="Proteomes" id="UP000199288"/>
    </source>
</evidence>
<dbReference type="SUPFAM" id="SSF55811">
    <property type="entry name" value="Nudix"/>
    <property type="match status" value="1"/>
</dbReference>
<dbReference type="RefSeq" id="WP_222842474.1">
    <property type="nucleotide sequence ID" value="NZ_FNQV01000015.1"/>
</dbReference>
<dbReference type="Gene3D" id="3.90.79.10">
    <property type="entry name" value="Nucleoside Triphosphate Pyrophosphohydrolase"/>
    <property type="match status" value="1"/>
</dbReference>
<dbReference type="PROSITE" id="PS00893">
    <property type="entry name" value="NUDIX_BOX"/>
    <property type="match status" value="1"/>
</dbReference>
<organism evidence="3 4">
    <name type="scientific">Bowdeniella nasicola</name>
    <dbReference type="NCBI Taxonomy" id="208480"/>
    <lineage>
        <taxon>Bacteria</taxon>
        <taxon>Bacillati</taxon>
        <taxon>Actinomycetota</taxon>
        <taxon>Actinomycetes</taxon>
        <taxon>Actinomycetales</taxon>
        <taxon>Actinomycetaceae</taxon>
        <taxon>Bowdeniella</taxon>
    </lineage>
</organism>
<dbReference type="InterPro" id="IPR007374">
    <property type="entry name" value="ASCH_domain"/>
</dbReference>
<dbReference type="Pfam" id="PF04266">
    <property type="entry name" value="ASCH"/>
    <property type="match status" value="1"/>
</dbReference>
<dbReference type="SMART" id="SM01022">
    <property type="entry name" value="ASCH"/>
    <property type="match status" value="1"/>
</dbReference>
<keyword evidence="1" id="KW-0378">Hydrolase</keyword>
<dbReference type="InterPro" id="IPR009326">
    <property type="entry name" value="DUF984"/>
</dbReference>
<dbReference type="Pfam" id="PF00293">
    <property type="entry name" value="NUDIX"/>
    <property type="match status" value="1"/>
</dbReference>
<name>A0A1H4D470_9ACTO</name>
<reference evidence="4" key="1">
    <citation type="submission" date="2016-10" db="EMBL/GenBank/DDBJ databases">
        <authorList>
            <person name="Varghese N."/>
            <person name="Submissions S."/>
        </authorList>
    </citation>
    <scope>NUCLEOTIDE SEQUENCE [LARGE SCALE GENOMIC DNA]</scope>
    <source>
        <strain evidence="4">KPR-1</strain>
    </source>
</reference>
<keyword evidence="4" id="KW-1185">Reference proteome</keyword>
<feature type="domain" description="Nudix hydrolase" evidence="2">
    <location>
        <begin position="4"/>
        <end position="134"/>
    </location>
</feature>
<dbReference type="Gene3D" id="3.10.400.10">
    <property type="entry name" value="Sulfate adenylyltransferase"/>
    <property type="match status" value="1"/>
</dbReference>
<dbReference type="InterPro" id="IPR020084">
    <property type="entry name" value="NUDIX_hydrolase_CS"/>
</dbReference>
<dbReference type="InterPro" id="IPR015797">
    <property type="entry name" value="NUDIX_hydrolase-like_dom_sf"/>
</dbReference>
<proteinExistence type="predicted"/>
<dbReference type="GO" id="GO:0016787">
    <property type="term" value="F:hydrolase activity"/>
    <property type="evidence" value="ECO:0007669"/>
    <property type="project" value="UniProtKB-KW"/>
</dbReference>
<gene>
    <name evidence="3" type="ORF">SAMN02910418_02136</name>
</gene>
<accession>A0A1H4D470</accession>